<dbReference type="InterPro" id="IPR050346">
    <property type="entry name" value="FMO-like"/>
</dbReference>
<dbReference type="EC" id="1.-.-.-" evidence="5"/>
<evidence type="ECO:0000256" key="5">
    <source>
        <dbReference type="RuleBase" id="RU361177"/>
    </source>
</evidence>
<keyword evidence="3 5" id="KW-0274">FAD</keyword>
<evidence type="ECO:0000256" key="4">
    <source>
        <dbReference type="ARBA" id="ARBA00023002"/>
    </source>
</evidence>
<dbReference type="GO" id="GO:0050661">
    <property type="term" value="F:NADP binding"/>
    <property type="evidence" value="ECO:0007669"/>
    <property type="project" value="InterPro"/>
</dbReference>
<dbReference type="Proteomes" id="UP000678393">
    <property type="component" value="Unassembled WGS sequence"/>
</dbReference>
<organism evidence="7 8">
    <name type="scientific">Candidula unifasciata</name>
    <dbReference type="NCBI Taxonomy" id="100452"/>
    <lineage>
        <taxon>Eukaryota</taxon>
        <taxon>Metazoa</taxon>
        <taxon>Spiralia</taxon>
        <taxon>Lophotrochozoa</taxon>
        <taxon>Mollusca</taxon>
        <taxon>Gastropoda</taxon>
        <taxon>Heterobranchia</taxon>
        <taxon>Euthyneura</taxon>
        <taxon>Panpulmonata</taxon>
        <taxon>Eupulmonata</taxon>
        <taxon>Stylommatophora</taxon>
        <taxon>Helicina</taxon>
        <taxon>Helicoidea</taxon>
        <taxon>Geomitridae</taxon>
        <taxon>Candidula</taxon>
    </lineage>
</organism>
<accession>A0A8S3ZQ82</accession>
<evidence type="ECO:0000256" key="3">
    <source>
        <dbReference type="ARBA" id="ARBA00022827"/>
    </source>
</evidence>
<keyword evidence="8" id="KW-1185">Reference proteome</keyword>
<reference evidence="7" key="1">
    <citation type="submission" date="2021-04" db="EMBL/GenBank/DDBJ databases">
        <authorList>
            <consortium name="Molecular Ecology Group"/>
        </authorList>
    </citation>
    <scope>NUCLEOTIDE SEQUENCE</scope>
</reference>
<keyword evidence="6" id="KW-0472">Membrane</keyword>
<dbReference type="Gene3D" id="3.50.50.60">
    <property type="entry name" value="FAD/NAD(P)-binding domain"/>
    <property type="match status" value="1"/>
</dbReference>
<sequence>MYCSNFVSAIDIANDIGNVSKRVYLAVGDGTWILPKCYPKSRALDMLFSRSVAYHRNGLAKMNDILMEQANNRIDHEKAGIRSSKPPLMSSGIGTNDDIQLKILAGKVRIYGHLSRLQQDKAHFLDGKVISGIEAIVFCTGQLPDLSFLELRISEDNGKVELYKMMFPVKEKHHTLALIGHFGADSPLALPTRDQMKKDAEFWNAQVLARRGKYGSYLVNGTMLSELLALELGCYPKFWSIFFADPVLAFRVWYGPIQWEAATKLSHAFFEEGHSSLRHREVSRLQRPDIFRLATTSSVVLVIVSSVTAIIGFVACKYHIIQKITFL</sequence>
<evidence type="ECO:0000256" key="1">
    <source>
        <dbReference type="ARBA" id="ARBA00009183"/>
    </source>
</evidence>
<dbReference type="GO" id="GO:0004499">
    <property type="term" value="F:N,N-dimethylaniline monooxygenase activity"/>
    <property type="evidence" value="ECO:0007669"/>
    <property type="project" value="InterPro"/>
</dbReference>
<dbReference type="OrthoDB" id="66881at2759"/>
<evidence type="ECO:0000256" key="2">
    <source>
        <dbReference type="ARBA" id="ARBA00022630"/>
    </source>
</evidence>
<name>A0A8S3ZQ82_9EUPU</name>
<dbReference type="InterPro" id="IPR036188">
    <property type="entry name" value="FAD/NAD-bd_sf"/>
</dbReference>
<comment type="cofactor">
    <cofactor evidence="5">
        <name>FAD</name>
        <dbReference type="ChEBI" id="CHEBI:57692"/>
    </cofactor>
</comment>
<keyword evidence="5" id="KW-0503">Monooxygenase</keyword>
<comment type="caution">
    <text evidence="7">The sequence shown here is derived from an EMBL/GenBank/DDBJ whole genome shotgun (WGS) entry which is preliminary data.</text>
</comment>
<dbReference type="InterPro" id="IPR020946">
    <property type="entry name" value="Flavin_mOase-like"/>
</dbReference>
<proteinExistence type="inferred from homology"/>
<protein>
    <recommendedName>
        <fullName evidence="5">Flavin-containing monooxygenase</fullName>
        <ecNumber evidence="5">1.-.-.-</ecNumber>
    </recommendedName>
</protein>
<dbReference type="GO" id="GO:0050660">
    <property type="term" value="F:flavin adenine dinucleotide binding"/>
    <property type="evidence" value="ECO:0007669"/>
    <property type="project" value="InterPro"/>
</dbReference>
<comment type="similarity">
    <text evidence="1 5">Belongs to the FMO family.</text>
</comment>
<evidence type="ECO:0000256" key="6">
    <source>
        <dbReference type="SAM" id="Phobius"/>
    </source>
</evidence>
<keyword evidence="6" id="KW-1133">Transmembrane helix</keyword>
<evidence type="ECO:0000313" key="8">
    <source>
        <dbReference type="Proteomes" id="UP000678393"/>
    </source>
</evidence>
<dbReference type="PANTHER" id="PTHR23023">
    <property type="entry name" value="DIMETHYLANILINE MONOOXYGENASE"/>
    <property type="match status" value="1"/>
</dbReference>
<gene>
    <name evidence="7" type="ORF">CUNI_LOCUS15020</name>
</gene>
<feature type="transmembrane region" description="Helical" evidence="6">
    <location>
        <begin position="290"/>
        <end position="316"/>
    </location>
</feature>
<evidence type="ECO:0000313" key="7">
    <source>
        <dbReference type="EMBL" id="CAG5129462.1"/>
    </source>
</evidence>
<dbReference type="AlphaFoldDB" id="A0A8S3ZQ82"/>
<dbReference type="EMBL" id="CAJHNH020003505">
    <property type="protein sequence ID" value="CAG5129462.1"/>
    <property type="molecule type" value="Genomic_DNA"/>
</dbReference>
<dbReference type="Pfam" id="PF00743">
    <property type="entry name" value="FMO-like"/>
    <property type="match status" value="1"/>
</dbReference>
<keyword evidence="2 5" id="KW-0285">Flavoprotein</keyword>
<keyword evidence="4 5" id="KW-0560">Oxidoreductase</keyword>
<keyword evidence="6" id="KW-0812">Transmembrane</keyword>